<dbReference type="CDD" id="cd17557">
    <property type="entry name" value="REC_Rcp-like"/>
    <property type="match status" value="1"/>
</dbReference>
<gene>
    <name evidence="3" type="ORF">ACFOEI_02315</name>
</gene>
<dbReference type="SMART" id="SM00448">
    <property type="entry name" value="REC"/>
    <property type="match status" value="1"/>
</dbReference>
<dbReference type="InterPro" id="IPR011006">
    <property type="entry name" value="CheY-like_superfamily"/>
</dbReference>
<dbReference type="Proteomes" id="UP001595640">
    <property type="component" value="Unassembled WGS sequence"/>
</dbReference>
<keyword evidence="1" id="KW-0597">Phosphoprotein</keyword>
<keyword evidence="4" id="KW-1185">Reference proteome</keyword>
<proteinExistence type="predicted"/>
<dbReference type="InterPro" id="IPR001789">
    <property type="entry name" value="Sig_transdc_resp-reg_receiver"/>
</dbReference>
<dbReference type="PANTHER" id="PTHR44520:SF2">
    <property type="entry name" value="RESPONSE REGULATOR RCP1"/>
    <property type="match status" value="1"/>
</dbReference>
<dbReference type="Pfam" id="PF00072">
    <property type="entry name" value="Response_reg"/>
    <property type="match status" value="1"/>
</dbReference>
<feature type="modified residue" description="4-aspartylphosphate" evidence="1">
    <location>
        <position position="69"/>
    </location>
</feature>
<evidence type="ECO:0000259" key="2">
    <source>
        <dbReference type="PROSITE" id="PS50110"/>
    </source>
</evidence>
<comment type="caution">
    <text evidence="3">The sequence shown here is derived from an EMBL/GenBank/DDBJ whole genome shotgun (WGS) entry which is preliminary data.</text>
</comment>
<organism evidence="3 4">
    <name type="scientific">Modicisalibacter luteus</name>
    <dbReference type="NCBI Taxonomy" id="453962"/>
    <lineage>
        <taxon>Bacteria</taxon>
        <taxon>Pseudomonadati</taxon>
        <taxon>Pseudomonadota</taxon>
        <taxon>Gammaproteobacteria</taxon>
        <taxon>Oceanospirillales</taxon>
        <taxon>Halomonadaceae</taxon>
        <taxon>Modicisalibacter</taxon>
    </lineage>
</organism>
<sequence length="153" mass="17231">MQTKQPIHILVADDDPDDCLLMKEAFNESRVANTLHFVHDGEELLAYLKRQLPYSDAQQHPTPGLILLDLNMPLMDGREALAEIKADEALRYIPVVIMTTSSDEEDIIRSYDTGVNSFITKPVSFNGLLDVVQALGRYWLQVVELPAGVNRHD</sequence>
<dbReference type="PROSITE" id="PS50110">
    <property type="entry name" value="RESPONSE_REGULATORY"/>
    <property type="match status" value="1"/>
</dbReference>
<dbReference type="PANTHER" id="PTHR44520">
    <property type="entry name" value="RESPONSE REGULATOR RCP1-RELATED"/>
    <property type="match status" value="1"/>
</dbReference>
<reference evidence="4" key="1">
    <citation type="journal article" date="2019" name="Int. J. Syst. Evol. Microbiol.">
        <title>The Global Catalogue of Microorganisms (GCM) 10K type strain sequencing project: providing services to taxonomists for standard genome sequencing and annotation.</title>
        <authorList>
            <consortium name="The Broad Institute Genomics Platform"/>
            <consortium name="The Broad Institute Genome Sequencing Center for Infectious Disease"/>
            <person name="Wu L."/>
            <person name="Ma J."/>
        </authorList>
    </citation>
    <scope>NUCLEOTIDE SEQUENCE [LARGE SCALE GENOMIC DNA]</scope>
    <source>
        <strain evidence="4">KCTC 12847</strain>
    </source>
</reference>
<dbReference type="EMBL" id="JBHRUH010000004">
    <property type="protein sequence ID" value="MFC3290903.1"/>
    <property type="molecule type" value="Genomic_DNA"/>
</dbReference>
<evidence type="ECO:0000313" key="4">
    <source>
        <dbReference type="Proteomes" id="UP001595640"/>
    </source>
</evidence>
<dbReference type="RefSeq" id="WP_019019198.1">
    <property type="nucleotide sequence ID" value="NZ_BMXD01000006.1"/>
</dbReference>
<protein>
    <submittedName>
        <fullName evidence="3">Response regulator</fullName>
    </submittedName>
</protein>
<dbReference type="InterPro" id="IPR052893">
    <property type="entry name" value="TCS_response_regulator"/>
</dbReference>
<evidence type="ECO:0000256" key="1">
    <source>
        <dbReference type="PROSITE-ProRule" id="PRU00169"/>
    </source>
</evidence>
<feature type="domain" description="Response regulatory" evidence="2">
    <location>
        <begin position="8"/>
        <end position="136"/>
    </location>
</feature>
<name>A0ABV7LW88_9GAMM</name>
<evidence type="ECO:0000313" key="3">
    <source>
        <dbReference type="EMBL" id="MFC3290903.1"/>
    </source>
</evidence>
<dbReference type="SUPFAM" id="SSF52172">
    <property type="entry name" value="CheY-like"/>
    <property type="match status" value="1"/>
</dbReference>
<accession>A0ABV7LW88</accession>
<dbReference type="Gene3D" id="3.40.50.2300">
    <property type="match status" value="1"/>
</dbReference>